<sequence>MMIKDLIKKNRSVRGYDISREVADEELREMVDCARLSASSVNMQPLKYVTINTPEGRDKIIGQISFAAKLSELHLPISGTEPVAYIVICQDENISKSGTGYHKDAGIVAQSITLAAAEMGLGACILGYFSPKEMATSLRLAGNLRPLLVIALGKSIEDIRIVEIEEGESTDYYRDENGVHYVPKRRLDDVIVEWE</sequence>
<comment type="similarity">
    <text evidence="2">Belongs to the nitroreductase family.</text>
</comment>
<evidence type="ECO:0000259" key="6">
    <source>
        <dbReference type="Pfam" id="PF00881"/>
    </source>
</evidence>
<evidence type="ECO:0000256" key="3">
    <source>
        <dbReference type="ARBA" id="ARBA00022630"/>
    </source>
</evidence>
<dbReference type="InterPro" id="IPR023312">
    <property type="entry name" value="Put_nitroreductase_C_bac"/>
</dbReference>
<evidence type="ECO:0000256" key="5">
    <source>
        <dbReference type="ARBA" id="ARBA00023002"/>
    </source>
</evidence>
<accession>A0A7Y8VS22</accession>
<comment type="caution">
    <text evidence="7">The sequence shown here is derived from an EMBL/GenBank/DDBJ whole genome shotgun (WGS) entry which is preliminary data.</text>
</comment>
<keyword evidence="8" id="KW-1185">Reference proteome</keyword>
<gene>
    <name evidence="7" type="ORF">HW270_05360</name>
</gene>
<dbReference type="PANTHER" id="PTHR43673">
    <property type="entry name" value="NAD(P)H NITROREDUCTASE YDGI-RELATED"/>
    <property type="match status" value="1"/>
</dbReference>
<proteinExistence type="inferred from homology"/>
<dbReference type="Gene3D" id="3.40.109.10">
    <property type="entry name" value="NADH Oxidase"/>
    <property type="match status" value="1"/>
</dbReference>
<evidence type="ECO:0000313" key="8">
    <source>
        <dbReference type="Proteomes" id="UP000526307"/>
    </source>
</evidence>
<keyword evidence="3" id="KW-0285">Flavoprotein</keyword>
<dbReference type="PANTHER" id="PTHR43673:SF2">
    <property type="entry name" value="NITROREDUCTASE"/>
    <property type="match status" value="1"/>
</dbReference>
<evidence type="ECO:0000313" key="7">
    <source>
        <dbReference type="EMBL" id="NWO23492.1"/>
    </source>
</evidence>
<feature type="domain" description="Nitroreductase" evidence="6">
    <location>
        <begin position="7"/>
        <end position="154"/>
    </location>
</feature>
<dbReference type="AlphaFoldDB" id="A0A7Y8VS22"/>
<dbReference type="GO" id="GO:0016491">
    <property type="term" value="F:oxidoreductase activity"/>
    <property type="evidence" value="ECO:0007669"/>
    <property type="project" value="UniProtKB-KW"/>
</dbReference>
<dbReference type="SUPFAM" id="SSF55469">
    <property type="entry name" value="FMN-dependent nitroreductase-like"/>
    <property type="match status" value="1"/>
</dbReference>
<name>A0A7Y8VS22_9FIRM</name>
<keyword evidence="5" id="KW-0560">Oxidoreductase</keyword>
<keyword evidence="4" id="KW-0288">FMN</keyword>
<dbReference type="Proteomes" id="UP000526307">
    <property type="component" value="Unassembled WGS sequence"/>
</dbReference>
<organism evidence="7 8">
    <name type="scientific">Mogibacterium timidum</name>
    <dbReference type="NCBI Taxonomy" id="35519"/>
    <lineage>
        <taxon>Bacteria</taxon>
        <taxon>Bacillati</taxon>
        <taxon>Bacillota</taxon>
        <taxon>Clostridia</taxon>
        <taxon>Peptostreptococcales</taxon>
        <taxon>Anaerovoracaceae</taxon>
        <taxon>Mogibacterium</taxon>
    </lineage>
</organism>
<protein>
    <submittedName>
        <fullName evidence="7">Nitroreductase family protein</fullName>
    </submittedName>
</protein>
<dbReference type="Pfam" id="PF00881">
    <property type="entry name" value="Nitroreductase"/>
    <property type="match status" value="1"/>
</dbReference>
<evidence type="ECO:0000256" key="1">
    <source>
        <dbReference type="ARBA" id="ARBA00001917"/>
    </source>
</evidence>
<dbReference type="InterPro" id="IPR029479">
    <property type="entry name" value="Nitroreductase"/>
</dbReference>
<evidence type="ECO:0000256" key="4">
    <source>
        <dbReference type="ARBA" id="ARBA00022643"/>
    </source>
</evidence>
<dbReference type="CDD" id="cd02062">
    <property type="entry name" value="Nitro_FMN_reductase"/>
    <property type="match status" value="1"/>
</dbReference>
<comment type="cofactor">
    <cofactor evidence="1">
        <name>FMN</name>
        <dbReference type="ChEBI" id="CHEBI:58210"/>
    </cofactor>
</comment>
<dbReference type="RefSeq" id="WP_178978562.1">
    <property type="nucleotide sequence ID" value="NZ_CAUUGE010000018.1"/>
</dbReference>
<reference evidence="7 8" key="1">
    <citation type="submission" date="2020-06" db="EMBL/GenBank/DDBJ databases">
        <title>Mogibacterium timidum strain W9173 genomic sequence.</title>
        <authorList>
            <person name="Wade W.G."/>
            <person name="Johnston C.D."/>
            <person name="Chen T."/>
            <person name="Dewhirst F.E."/>
        </authorList>
    </citation>
    <scope>NUCLEOTIDE SEQUENCE [LARGE SCALE GENOMIC DNA]</scope>
    <source>
        <strain evidence="7 8">W9173</strain>
    </source>
</reference>
<dbReference type="Gene3D" id="2.20.180.10">
    <property type="entry name" value="putative fmn-dependent nitroreductase like domains"/>
    <property type="match status" value="1"/>
</dbReference>
<evidence type="ECO:0000256" key="2">
    <source>
        <dbReference type="ARBA" id="ARBA00007118"/>
    </source>
</evidence>
<dbReference type="InterPro" id="IPR000415">
    <property type="entry name" value="Nitroreductase-like"/>
</dbReference>
<dbReference type="EMBL" id="JABXYR010000002">
    <property type="protein sequence ID" value="NWO23492.1"/>
    <property type="molecule type" value="Genomic_DNA"/>
</dbReference>